<evidence type="ECO:0000313" key="3">
    <source>
        <dbReference type="Proteomes" id="UP000593571"/>
    </source>
</evidence>
<dbReference type="EMBL" id="JACASE010000013">
    <property type="protein sequence ID" value="KAF6418750.1"/>
    <property type="molecule type" value="Genomic_DNA"/>
</dbReference>
<feature type="region of interest" description="Disordered" evidence="1">
    <location>
        <begin position="1"/>
        <end position="22"/>
    </location>
</feature>
<proteinExistence type="predicted"/>
<keyword evidence="3" id="KW-1185">Reference proteome</keyword>
<sequence>MKGIISAEAEGVSEKGPLPTSQPMKKEPYLPSFLLPSAKSHLPHTERSSAFEVCLGEKISLKCSPWRGHEFWDLLESPEKMSQFKHTIPGQLEYKYCPKIELKEKSLALYKVSDNYGSPKKGAVTLSSGLGGCL</sequence>
<dbReference type="Proteomes" id="UP000593571">
    <property type="component" value="Unassembled WGS sequence"/>
</dbReference>
<reference evidence="2 3" key="1">
    <citation type="journal article" date="2020" name="Nature">
        <title>Six reference-quality genomes reveal evolution of bat adaptations.</title>
        <authorList>
            <person name="Jebb D."/>
            <person name="Huang Z."/>
            <person name="Pippel M."/>
            <person name="Hughes G.M."/>
            <person name="Lavrichenko K."/>
            <person name="Devanna P."/>
            <person name="Winkler S."/>
            <person name="Jermiin L.S."/>
            <person name="Skirmuntt E.C."/>
            <person name="Katzourakis A."/>
            <person name="Burkitt-Gray L."/>
            <person name="Ray D.A."/>
            <person name="Sullivan K.A.M."/>
            <person name="Roscito J.G."/>
            <person name="Kirilenko B.M."/>
            <person name="Davalos L.M."/>
            <person name="Corthals A.P."/>
            <person name="Power M.L."/>
            <person name="Jones G."/>
            <person name="Ransome R.D."/>
            <person name="Dechmann D.K.N."/>
            <person name="Locatelli A.G."/>
            <person name="Puechmaille S.J."/>
            <person name="Fedrigo O."/>
            <person name="Jarvis E.D."/>
            <person name="Hiller M."/>
            <person name="Vernes S.C."/>
            <person name="Myers E.W."/>
            <person name="Teeling E.C."/>
        </authorList>
    </citation>
    <scope>NUCLEOTIDE SEQUENCE [LARGE SCALE GENOMIC DNA]</scope>
    <source>
        <strain evidence="2">MRouAeg1</strain>
        <tissue evidence="2">Muscle</tissue>
    </source>
</reference>
<protein>
    <submittedName>
        <fullName evidence="2">Uncharacterized protein</fullName>
    </submittedName>
</protein>
<comment type="caution">
    <text evidence="2">The sequence shown here is derived from an EMBL/GenBank/DDBJ whole genome shotgun (WGS) entry which is preliminary data.</text>
</comment>
<evidence type="ECO:0000256" key="1">
    <source>
        <dbReference type="SAM" id="MobiDB-lite"/>
    </source>
</evidence>
<accession>A0A7J8D6G9</accession>
<name>A0A7J8D6G9_ROUAE</name>
<gene>
    <name evidence="2" type="ORF">HJG63_008772</name>
</gene>
<organism evidence="2 3">
    <name type="scientific">Rousettus aegyptiacus</name>
    <name type="common">Egyptian fruit bat</name>
    <name type="synonym">Pteropus aegyptiacus</name>
    <dbReference type="NCBI Taxonomy" id="9407"/>
    <lineage>
        <taxon>Eukaryota</taxon>
        <taxon>Metazoa</taxon>
        <taxon>Chordata</taxon>
        <taxon>Craniata</taxon>
        <taxon>Vertebrata</taxon>
        <taxon>Euteleostomi</taxon>
        <taxon>Mammalia</taxon>
        <taxon>Eutheria</taxon>
        <taxon>Laurasiatheria</taxon>
        <taxon>Chiroptera</taxon>
        <taxon>Yinpterochiroptera</taxon>
        <taxon>Pteropodoidea</taxon>
        <taxon>Pteropodidae</taxon>
        <taxon>Rousettinae</taxon>
        <taxon>Rousettus</taxon>
    </lineage>
</organism>
<evidence type="ECO:0000313" key="2">
    <source>
        <dbReference type="EMBL" id="KAF6418750.1"/>
    </source>
</evidence>
<dbReference type="AlphaFoldDB" id="A0A7J8D6G9"/>